<feature type="signal peptide" evidence="1">
    <location>
        <begin position="1"/>
        <end position="19"/>
    </location>
</feature>
<reference evidence="2" key="1">
    <citation type="journal article" date="2021" name="PeerJ">
        <title>Extensive microbial diversity within the chicken gut microbiome revealed by metagenomics and culture.</title>
        <authorList>
            <person name="Gilroy R."/>
            <person name="Ravi A."/>
            <person name="Getino M."/>
            <person name="Pursley I."/>
            <person name="Horton D.L."/>
            <person name="Alikhan N.F."/>
            <person name="Baker D."/>
            <person name="Gharbi K."/>
            <person name="Hall N."/>
            <person name="Watson M."/>
            <person name="Adriaenssens E.M."/>
            <person name="Foster-Nyarko E."/>
            <person name="Jarju S."/>
            <person name="Secka A."/>
            <person name="Antonio M."/>
            <person name="Oren A."/>
            <person name="Chaudhuri R.R."/>
            <person name="La Ragione R."/>
            <person name="Hildebrand F."/>
            <person name="Pallen M.J."/>
        </authorList>
    </citation>
    <scope>NUCLEOTIDE SEQUENCE</scope>
    <source>
        <strain evidence="2">MalCec1-1739</strain>
    </source>
</reference>
<dbReference type="EMBL" id="DWUP01000113">
    <property type="protein sequence ID" value="HJD53120.1"/>
    <property type="molecule type" value="Genomic_DNA"/>
</dbReference>
<dbReference type="AlphaFoldDB" id="A0A9D2ZU81"/>
<feature type="chain" id="PRO_5039594491" description="Hemin receptor" evidence="1">
    <location>
        <begin position="20"/>
        <end position="541"/>
    </location>
</feature>
<reference evidence="2" key="2">
    <citation type="submission" date="2021-04" db="EMBL/GenBank/DDBJ databases">
        <authorList>
            <person name="Gilroy R."/>
        </authorList>
    </citation>
    <scope>NUCLEOTIDE SEQUENCE</scope>
    <source>
        <strain evidence="2">MalCec1-1739</strain>
    </source>
</reference>
<keyword evidence="1" id="KW-0732">Signal</keyword>
<evidence type="ECO:0000313" key="2">
    <source>
        <dbReference type="EMBL" id="HJD53120.1"/>
    </source>
</evidence>
<organism evidence="2 3">
    <name type="scientific">Candidatus Avibacteroides avistercoris</name>
    <dbReference type="NCBI Taxonomy" id="2840690"/>
    <lineage>
        <taxon>Bacteria</taxon>
        <taxon>Pseudomonadati</taxon>
        <taxon>Bacteroidota</taxon>
        <taxon>Bacteroidia</taxon>
        <taxon>Bacteroidales</taxon>
        <taxon>Bacteroidaceae</taxon>
        <taxon>Bacteroidaceae incertae sedis</taxon>
        <taxon>Candidatus Avibacteroides</taxon>
    </lineage>
</organism>
<evidence type="ECO:0000256" key="1">
    <source>
        <dbReference type="SAM" id="SignalP"/>
    </source>
</evidence>
<dbReference type="Proteomes" id="UP000787625">
    <property type="component" value="Unassembled WGS sequence"/>
</dbReference>
<accession>A0A9D2ZU81</accession>
<gene>
    <name evidence="2" type="ORF">IAA93_05295</name>
</gene>
<evidence type="ECO:0008006" key="4">
    <source>
        <dbReference type="Google" id="ProtNLM"/>
    </source>
</evidence>
<evidence type="ECO:0000313" key="3">
    <source>
        <dbReference type="Proteomes" id="UP000787625"/>
    </source>
</evidence>
<dbReference type="Gene3D" id="2.40.160.60">
    <property type="entry name" value="Outer membrane protein transport protein (OMPP1/FadL/TodX)"/>
    <property type="match status" value="1"/>
</dbReference>
<comment type="caution">
    <text evidence="2">The sequence shown here is derived from an EMBL/GenBank/DDBJ whole genome shotgun (WGS) entry which is preliminary data.</text>
</comment>
<dbReference type="SUPFAM" id="SSF56935">
    <property type="entry name" value="Porins"/>
    <property type="match status" value="1"/>
</dbReference>
<name>A0A9D2ZU81_9BACT</name>
<protein>
    <recommendedName>
        <fullName evidence="4">Hemin receptor</fullName>
    </recommendedName>
</protein>
<sequence>MKKVKLVAAALLLSSAAGAQTIYEAAGLIDSDLNGTARYVGMGGAMNALGGDVSVMRSNPAGIGLYRSNDLVFSFGTNTASTSPGTGNDKFRKTSFSFDNAAFVYAFDMGKSPVRFLNFGFNYNKRRNFNRQWRGNWSDGTTQTDLIASMASSGITADGLPGYDPEQFEAADAFVTANPYVGWLPIMGYAAYLINPVTDQAGNFDGMWEGYYPADSFDHVYDMQESGWINDYDFNVSLNVYDRVYLGMTLTAIDVKYQKSSTYTEEIYDGRYYQGGYDLMNTFSTSGSGLGFSIGIIARLTDNLRLGFSFATPTIYWLRDYQESTLSYNVDVMDENGQWVARRGAISPEDEYRNFMGYEYNYRVRTPWKVNVSLGATLLSRLAIGAEYEYQNAAKTSIMYEDGINIDVLNDGYTDEDGILFGGVRQSFGAQHVAKVGGEFRVTPSFSVRAGFNYVTSFMEATAFKYMEASSARTDTEYENVRDRWSVSAGLGYSKNHFYFDLAYQFMKYNSDFYPYDNVNIPAIGLQNREHQALLSVGFRF</sequence>
<proteinExistence type="predicted"/>